<organism evidence="2">
    <name type="scientific">Oryza punctata</name>
    <name type="common">Red rice</name>
    <dbReference type="NCBI Taxonomy" id="4537"/>
    <lineage>
        <taxon>Eukaryota</taxon>
        <taxon>Viridiplantae</taxon>
        <taxon>Streptophyta</taxon>
        <taxon>Embryophyta</taxon>
        <taxon>Tracheophyta</taxon>
        <taxon>Spermatophyta</taxon>
        <taxon>Magnoliopsida</taxon>
        <taxon>Liliopsida</taxon>
        <taxon>Poales</taxon>
        <taxon>Poaceae</taxon>
        <taxon>BOP clade</taxon>
        <taxon>Oryzoideae</taxon>
        <taxon>Oryzeae</taxon>
        <taxon>Oryzinae</taxon>
        <taxon>Oryza</taxon>
    </lineage>
</organism>
<name>A0A0E0M524_ORYPU</name>
<reference evidence="2" key="2">
    <citation type="submission" date="2018-05" db="EMBL/GenBank/DDBJ databases">
        <title>OpunRS2 (Oryza punctata Reference Sequence Version 2).</title>
        <authorList>
            <person name="Zhang J."/>
            <person name="Kudrna D."/>
            <person name="Lee S."/>
            <person name="Talag J."/>
            <person name="Welchert J."/>
            <person name="Wing R.A."/>
        </authorList>
    </citation>
    <scope>NUCLEOTIDE SEQUENCE [LARGE SCALE GENOMIC DNA]</scope>
</reference>
<protein>
    <recommendedName>
        <fullName evidence="4">Peptidase C1A papain C-terminal domain-containing protein</fullName>
    </recommendedName>
</protein>
<evidence type="ECO:0000313" key="3">
    <source>
        <dbReference type="Proteomes" id="UP000026962"/>
    </source>
</evidence>
<dbReference type="InterPro" id="IPR038765">
    <property type="entry name" value="Papain-like_cys_pep_sf"/>
</dbReference>
<evidence type="ECO:0000313" key="2">
    <source>
        <dbReference type="EnsemblPlants" id="OPUNC10G00660.2"/>
    </source>
</evidence>
<evidence type="ECO:0008006" key="4">
    <source>
        <dbReference type="Google" id="ProtNLM"/>
    </source>
</evidence>
<reference evidence="2" key="1">
    <citation type="submission" date="2015-04" db="UniProtKB">
        <authorList>
            <consortium name="EnsemblPlants"/>
        </authorList>
    </citation>
    <scope>IDENTIFICATION</scope>
</reference>
<proteinExistence type="predicted"/>
<dbReference type="EnsemblPlants" id="OPUNC10G00660.1">
    <property type="protein sequence ID" value="OPUNC10G00660.1"/>
    <property type="gene ID" value="OPUNC10G00660"/>
</dbReference>
<evidence type="ECO:0000256" key="1">
    <source>
        <dbReference type="SAM" id="MobiDB-lite"/>
    </source>
</evidence>
<dbReference type="HOGENOM" id="CLU_379659_0_0_1"/>
<feature type="compositionally biased region" description="Basic and acidic residues" evidence="1">
    <location>
        <begin position="654"/>
        <end position="664"/>
    </location>
</feature>
<dbReference type="AlphaFoldDB" id="A0A0E0M524"/>
<keyword evidence="3" id="KW-1185">Reference proteome</keyword>
<dbReference type="Gramene" id="OPUNC10G00660.1">
    <property type="protein sequence ID" value="OPUNC10G00660.1"/>
    <property type="gene ID" value="OPUNC10G00660"/>
</dbReference>
<feature type="compositionally biased region" description="Basic residues" evidence="1">
    <location>
        <begin position="665"/>
        <end position="675"/>
    </location>
</feature>
<sequence>MGKKKRLRSANDAKAWKCRKCGTVNRPTKHKFFKLPAFHCTNKDCGRKFRGNFKFCLGEIKAEGKSLIGEVLDQKNTPYCVAYAYSKAVEITERVCKVINGENPDLVKTFDPVDLQEKFEKKFPEVPSDDCLTKDFGMHRVLHMGLILRSEGIIKQKVNIPYIVEDVSTVPRDDFEQICCYLANGYPMVATSLAGKRRSDLRYCQIYKPPHLSRFLEKKSKLIGHAVVLIGAGIKNGKRFFYYLNSWGKGFCSRKNNLGEILTGGIGKLKDTDLTKNVVMLSRPNEEGGDRTRRLEDQTELDINKFNYVLMKATTKQYVHMKARNLRKASEKFQDDDLCDGIFRDDEMGHHLDSVNDFKIRERAPNCSVPQGAPAYVSNHPDCMFNNDCNGTEHMTSPRIEHCKQSAPKVSCSGEGSGRRLLSCPYEAIHTLQLGASSGYCVGMEAGTIICKLSDKTLRKRKQVGSSEYGINASLEVTEANVSKNPNAEAGMAKEKMEGMLVERERDKEMQIMLDRDLALQLQLEDQLSCEKTNRTAQLKMLNEGECSRQRDSHKTNNNRTQLMEIEEQAEDISKEDTIKKVEWVLTGNTKEKVAEITEQHSEWGPQAEQVNEDEEERLQLVGSEEITDSQESVDFAALVAVKLSQNNLEVTEEKTREATDRGTGKTRRQMRWPQKERRHIMLSLTKKQEGDRERLQCGVRLLRQVVEGVCLTRSMAGEVEAKSWDGCAN</sequence>
<feature type="region of interest" description="Disordered" evidence="1">
    <location>
        <begin position="654"/>
        <end position="675"/>
    </location>
</feature>
<dbReference type="Proteomes" id="UP000026962">
    <property type="component" value="Chromosome 10"/>
</dbReference>
<dbReference type="Gene3D" id="3.90.70.10">
    <property type="entry name" value="Cysteine proteinases"/>
    <property type="match status" value="1"/>
</dbReference>
<dbReference type="EnsemblPlants" id="OPUNC10G00660.2">
    <property type="protein sequence ID" value="OPUNC10G00660.2"/>
    <property type="gene ID" value="OPUNC10G00660"/>
</dbReference>
<accession>A0A0E0M524</accession>
<dbReference type="eggNOG" id="ENOG502R3MS">
    <property type="taxonomic scope" value="Eukaryota"/>
</dbReference>
<dbReference type="SUPFAM" id="SSF54001">
    <property type="entry name" value="Cysteine proteinases"/>
    <property type="match status" value="1"/>
</dbReference>
<dbReference type="Gramene" id="OPUNC10G00660.2">
    <property type="protein sequence ID" value="OPUNC10G00660.2"/>
    <property type="gene ID" value="OPUNC10G00660"/>
</dbReference>